<dbReference type="PROSITE" id="PS50811">
    <property type="entry name" value="WRKY"/>
    <property type="match status" value="1"/>
</dbReference>
<keyword evidence="8" id="KW-1185">Reference proteome</keyword>
<dbReference type="Pfam" id="PF03106">
    <property type="entry name" value="WRKY"/>
    <property type="match status" value="1"/>
</dbReference>
<dbReference type="GO" id="GO:0005634">
    <property type="term" value="C:nucleus"/>
    <property type="evidence" value="ECO:0007669"/>
    <property type="project" value="UniProtKB-SubCell"/>
</dbReference>
<gene>
    <name evidence="7" type="ORF">NE237_017246</name>
</gene>
<protein>
    <recommendedName>
        <fullName evidence="6">WRKY domain-containing protein</fullName>
    </recommendedName>
</protein>
<accession>A0A9Q0QMQ0</accession>
<dbReference type="InterPro" id="IPR044810">
    <property type="entry name" value="WRKY_plant"/>
</dbReference>
<dbReference type="OrthoDB" id="693960at2759"/>
<comment type="subcellular location">
    <subcellularLocation>
        <location evidence="1">Nucleus</location>
    </subcellularLocation>
</comment>
<keyword evidence="3" id="KW-0238">DNA-binding</keyword>
<dbReference type="SMART" id="SM00774">
    <property type="entry name" value="WRKY"/>
    <property type="match status" value="1"/>
</dbReference>
<evidence type="ECO:0000256" key="5">
    <source>
        <dbReference type="ARBA" id="ARBA00023242"/>
    </source>
</evidence>
<dbReference type="InterPro" id="IPR036576">
    <property type="entry name" value="WRKY_dom_sf"/>
</dbReference>
<comment type="caution">
    <text evidence="7">The sequence shown here is derived from an EMBL/GenBank/DDBJ whole genome shotgun (WGS) entry which is preliminary data.</text>
</comment>
<organism evidence="7 8">
    <name type="scientific">Protea cynaroides</name>
    <dbReference type="NCBI Taxonomy" id="273540"/>
    <lineage>
        <taxon>Eukaryota</taxon>
        <taxon>Viridiplantae</taxon>
        <taxon>Streptophyta</taxon>
        <taxon>Embryophyta</taxon>
        <taxon>Tracheophyta</taxon>
        <taxon>Spermatophyta</taxon>
        <taxon>Magnoliopsida</taxon>
        <taxon>Proteales</taxon>
        <taxon>Proteaceae</taxon>
        <taxon>Protea</taxon>
    </lineage>
</organism>
<evidence type="ECO:0000256" key="3">
    <source>
        <dbReference type="ARBA" id="ARBA00023125"/>
    </source>
</evidence>
<dbReference type="EMBL" id="JAMYWD010000007">
    <property type="protein sequence ID" value="KAJ4965397.1"/>
    <property type="molecule type" value="Genomic_DNA"/>
</dbReference>
<reference evidence="7" key="1">
    <citation type="journal article" date="2023" name="Plant J.">
        <title>The genome of the king protea, Protea cynaroides.</title>
        <authorList>
            <person name="Chang J."/>
            <person name="Duong T.A."/>
            <person name="Schoeman C."/>
            <person name="Ma X."/>
            <person name="Roodt D."/>
            <person name="Barker N."/>
            <person name="Li Z."/>
            <person name="Van de Peer Y."/>
            <person name="Mizrachi E."/>
        </authorList>
    </citation>
    <scope>NUCLEOTIDE SEQUENCE</scope>
    <source>
        <tissue evidence="7">Young leaves</tissue>
    </source>
</reference>
<dbReference type="GO" id="GO:0043565">
    <property type="term" value="F:sequence-specific DNA binding"/>
    <property type="evidence" value="ECO:0007669"/>
    <property type="project" value="InterPro"/>
</dbReference>
<dbReference type="Gene3D" id="2.20.25.80">
    <property type="entry name" value="WRKY domain"/>
    <property type="match status" value="1"/>
</dbReference>
<evidence type="ECO:0000313" key="7">
    <source>
        <dbReference type="EMBL" id="KAJ4965397.1"/>
    </source>
</evidence>
<name>A0A9Q0QMQ0_9MAGN</name>
<dbReference type="SUPFAM" id="SSF118290">
    <property type="entry name" value="WRKY DNA-binding domain"/>
    <property type="match status" value="1"/>
</dbReference>
<evidence type="ECO:0000256" key="2">
    <source>
        <dbReference type="ARBA" id="ARBA00023015"/>
    </source>
</evidence>
<dbReference type="GO" id="GO:0003700">
    <property type="term" value="F:DNA-binding transcription factor activity"/>
    <property type="evidence" value="ECO:0007669"/>
    <property type="project" value="InterPro"/>
</dbReference>
<feature type="domain" description="WRKY" evidence="6">
    <location>
        <begin position="119"/>
        <end position="184"/>
    </location>
</feature>
<keyword evidence="5" id="KW-0539">Nucleus</keyword>
<keyword evidence="2" id="KW-0805">Transcription regulation</keyword>
<dbReference type="PANTHER" id="PTHR31221:SF283">
    <property type="entry name" value="WRKY DOMAIN-CONTAINING PROTEIN"/>
    <property type="match status" value="1"/>
</dbReference>
<sequence>MAISSFQPKDFLGNPNYPYPDYNHLLMDSLPEMSPGFDVSDYLVPEVGSEEDSTAGAGVDCYSQNSILPENSNFQSIGNSGNVTTASQLEVITTKKCKNGVKRMKGDMGSKINVFRTKSHLEIMDDGFKWRKYGKKQIKSSPYPRNYYRCKSEGCPVKKRVQREKEDSSYVMTTYEGSYKHKAETVTFIASPANLVEILTAVVILNGNVTICKVKIRLSMDLELGCVN</sequence>
<evidence type="ECO:0000313" key="8">
    <source>
        <dbReference type="Proteomes" id="UP001141806"/>
    </source>
</evidence>
<evidence type="ECO:0000256" key="4">
    <source>
        <dbReference type="ARBA" id="ARBA00023163"/>
    </source>
</evidence>
<proteinExistence type="predicted"/>
<evidence type="ECO:0000259" key="6">
    <source>
        <dbReference type="PROSITE" id="PS50811"/>
    </source>
</evidence>
<dbReference type="Proteomes" id="UP001141806">
    <property type="component" value="Unassembled WGS sequence"/>
</dbReference>
<keyword evidence="4" id="KW-0804">Transcription</keyword>
<dbReference type="InterPro" id="IPR003657">
    <property type="entry name" value="WRKY_dom"/>
</dbReference>
<dbReference type="PANTHER" id="PTHR31221">
    <property type="entry name" value="WRKY TRANSCRIPTION FACTOR PROTEIN 1-RELATED"/>
    <property type="match status" value="1"/>
</dbReference>
<evidence type="ECO:0000256" key="1">
    <source>
        <dbReference type="ARBA" id="ARBA00004123"/>
    </source>
</evidence>
<dbReference type="AlphaFoldDB" id="A0A9Q0QMQ0"/>